<dbReference type="EMBL" id="AZSP01000389">
    <property type="protein sequence ID" value="PVE04423.1"/>
    <property type="molecule type" value="Genomic_DNA"/>
</dbReference>
<dbReference type="Proteomes" id="UP000245992">
    <property type="component" value="Unassembled WGS sequence"/>
</dbReference>
<keyword evidence="2" id="KW-1185">Reference proteome</keyword>
<dbReference type="STRING" id="1440053.GCA_000718095_02463"/>
<reference evidence="1 2" key="1">
    <citation type="submission" date="2013-12" db="EMBL/GenBank/DDBJ databases">
        <title>Annotated genome of Streptomyces scopuliridis.</title>
        <authorList>
            <person name="Olson J.B."/>
        </authorList>
    </citation>
    <scope>NUCLEOTIDE SEQUENCE [LARGE SCALE GENOMIC DNA]</scope>
    <source>
        <strain evidence="1 2">RB72</strain>
    </source>
</reference>
<gene>
    <name evidence="1" type="ORF">Y717_11795</name>
</gene>
<comment type="caution">
    <text evidence="1">The sequence shown here is derived from an EMBL/GenBank/DDBJ whole genome shotgun (WGS) entry which is preliminary data.</text>
</comment>
<sequence length="57" mass="6447">MTEQATDTRSDDPDELAATVEAGGFWRLVPEWVPRDFVEPTPALLEHVERGLRRLVA</sequence>
<accession>A0A2T7SND7</accession>
<dbReference type="RefSeq" id="WP_157848431.1">
    <property type="nucleotide sequence ID" value="NZ_AZSP01000389.1"/>
</dbReference>
<evidence type="ECO:0000313" key="2">
    <source>
        <dbReference type="Proteomes" id="UP000245992"/>
    </source>
</evidence>
<dbReference type="AlphaFoldDB" id="A0A2T7SND7"/>
<organism evidence="1 2">
    <name type="scientific">Streptomyces scopuliridis RB72</name>
    <dbReference type="NCBI Taxonomy" id="1440053"/>
    <lineage>
        <taxon>Bacteria</taxon>
        <taxon>Bacillati</taxon>
        <taxon>Actinomycetota</taxon>
        <taxon>Actinomycetes</taxon>
        <taxon>Kitasatosporales</taxon>
        <taxon>Streptomycetaceae</taxon>
        <taxon>Streptomyces</taxon>
    </lineage>
</organism>
<name>A0A2T7SND7_9ACTN</name>
<evidence type="ECO:0000313" key="1">
    <source>
        <dbReference type="EMBL" id="PVE04423.1"/>
    </source>
</evidence>
<proteinExistence type="predicted"/>
<protein>
    <submittedName>
        <fullName evidence="1">Uncharacterized protein</fullName>
    </submittedName>
</protein>